<dbReference type="PROSITE" id="PS50893">
    <property type="entry name" value="ABC_TRANSPORTER_2"/>
    <property type="match status" value="1"/>
</dbReference>
<dbReference type="Pfam" id="PF13732">
    <property type="entry name" value="DrrA1-3_C"/>
    <property type="match status" value="1"/>
</dbReference>
<dbReference type="SUPFAM" id="SSF52540">
    <property type="entry name" value="P-loop containing nucleoside triphosphate hydrolases"/>
    <property type="match status" value="1"/>
</dbReference>
<evidence type="ECO:0000256" key="6">
    <source>
        <dbReference type="ARBA" id="ARBA00022967"/>
    </source>
</evidence>
<evidence type="ECO:0000256" key="2">
    <source>
        <dbReference type="ARBA" id="ARBA00022448"/>
    </source>
</evidence>
<dbReference type="PANTHER" id="PTHR42711:SF19">
    <property type="entry name" value="DOXORUBICIN RESISTANCE ATP-BINDING PROTEIN DRRA"/>
    <property type="match status" value="1"/>
</dbReference>
<keyword evidence="6" id="KW-1278">Translocase</keyword>
<sequence>MEPMLQATGLVKTYGDLRALDGVDLEVPPGQVFALLGPNGAGKTTLVRAIATLTRLDAGTLRVAGHDVRTDGEALRRAIGLAGQFAAVEPALTGRENLRMIARLFGHDRRGARAATERVLEQLGLGDAGSRTVRTYSGGMRRRLDLGASLVGAPKLLLLDEPTTGLDPRSRTELWTALEELVAQGTDIVLTTQYLDEADRLADSIAIIDNGRIVANGTAEDLKSQAGQDLLDVRLERAEDLDRAAELIGGTPTVDHADRRITATVHDGAPEMLARAGRLTDAGIAIADVALRRPSLDDVFLALTGHPTSSTPTSKDAA</sequence>
<reference evidence="10 11" key="1">
    <citation type="submission" date="2020-07" db="EMBL/GenBank/DDBJ databases">
        <title>Sequencing the genomes of 1000 actinobacteria strains.</title>
        <authorList>
            <person name="Klenk H.-P."/>
        </authorList>
    </citation>
    <scope>NUCLEOTIDE SEQUENCE [LARGE SCALE GENOMIC DNA]</scope>
    <source>
        <strain evidence="10 11">DSM 29531</strain>
    </source>
</reference>
<organism evidence="10 11">
    <name type="scientific">Allobranchiibius huperziae</name>
    <dbReference type="NCBI Taxonomy" id="1874116"/>
    <lineage>
        <taxon>Bacteria</taxon>
        <taxon>Bacillati</taxon>
        <taxon>Actinomycetota</taxon>
        <taxon>Actinomycetes</taxon>
        <taxon>Micrococcales</taxon>
        <taxon>Dermacoccaceae</taxon>
        <taxon>Allobranchiibius</taxon>
    </lineage>
</organism>
<proteinExistence type="predicted"/>
<dbReference type="EMBL" id="JACCFW010000001">
    <property type="protein sequence ID" value="NYJ75449.1"/>
    <property type="molecule type" value="Genomic_DNA"/>
</dbReference>
<dbReference type="GO" id="GO:0005524">
    <property type="term" value="F:ATP binding"/>
    <property type="evidence" value="ECO:0007669"/>
    <property type="project" value="UniProtKB-KW"/>
</dbReference>
<dbReference type="PANTHER" id="PTHR42711">
    <property type="entry name" value="ABC TRANSPORTER ATP-BINDING PROTEIN"/>
    <property type="match status" value="1"/>
</dbReference>
<dbReference type="InterPro" id="IPR003439">
    <property type="entry name" value="ABC_transporter-like_ATP-bd"/>
</dbReference>
<evidence type="ECO:0000256" key="7">
    <source>
        <dbReference type="ARBA" id="ARBA00023136"/>
    </source>
</evidence>
<evidence type="ECO:0000313" key="11">
    <source>
        <dbReference type="Proteomes" id="UP000571817"/>
    </source>
</evidence>
<feature type="domain" description="ABC transporter" evidence="9">
    <location>
        <begin position="5"/>
        <end position="235"/>
    </location>
</feature>
<dbReference type="Gene3D" id="3.40.50.300">
    <property type="entry name" value="P-loop containing nucleotide triphosphate hydrolases"/>
    <property type="match status" value="1"/>
</dbReference>
<keyword evidence="4" id="KW-0547">Nucleotide-binding</keyword>
<dbReference type="GO" id="GO:0046677">
    <property type="term" value="P:response to antibiotic"/>
    <property type="evidence" value="ECO:0007669"/>
    <property type="project" value="UniProtKB-KW"/>
</dbReference>
<keyword evidence="8" id="KW-0046">Antibiotic resistance</keyword>
<protein>
    <submittedName>
        <fullName evidence="10">ABC-2 type transport system ATP-binding protein</fullName>
    </submittedName>
</protein>
<dbReference type="Proteomes" id="UP000571817">
    <property type="component" value="Unassembled WGS sequence"/>
</dbReference>
<dbReference type="RefSeq" id="WP_179482137.1">
    <property type="nucleotide sequence ID" value="NZ_JACCFW010000001.1"/>
</dbReference>
<evidence type="ECO:0000313" key="10">
    <source>
        <dbReference type="EMBL" id="NYJ75449.1"/>
    </source>
</evidence>
<dbReference type="InterPro" id="IPR027417">
    <property type="entry name" value="P-loop_NTPase"/>
</dbReference>
<dbReference type="InterPro" id="IPR017871">
    <property type="entry name" value="ABC_transporter-like_CS"/>
</dbReference>
<dbReference type="SMART" id="SM00382">
    <property type="entry name" value="AAA"/>
    <property type="match status" value="1"/>
</dbReference>
<dbReference type="InterPro" id="IPR003593">
    <property type="entry name" value="AAA+_ATPase"/>
</dbReference>
<evidence type="ECO:0000256" key="3">
    <source>
        <dbReference type="ARBA" id="ARBA00022475"/>
    </source>
</evidence>
<evidence type="ECO:0000259" key="9">
    <source>
        <dbReference type="PROSITE" id="PS50893"/>
    </source>
</evidence>
<keyword evidence="5 10" id="KW-0067">ATP-binding</keyword>
<dbReference type="InterPro" id="IPR025302">
    <property type="entry name" value="DrrA1/2-like_C"/>
</dbReference>
<keyword evidence="7" id="KW-0472">Membrane</keyword>
<keyword evidence="11" id="KW-1185">Reference proteome</keyword>
<keyword evidence="3" id="KW-1003">Cell membrane</keyword>
<keyword evidence="2" id="KW-0813">Transport</keyword>
<evidence type="ECO:0000256" key="1">
    <source>
        <dbReference type="ARBA" id="ARBA00004202"/>
    </source>
</evidence>
<comment type="caution">
    <text evidence="10">The sequence shown here is derived from an EMBL/GenBank/DDBJ whole genome shotgun (WGS) entry which is preliminary data.</text>
</comment>
<dbReference type="GO" id="GO:0016887">
    <property type="term" value="F:ATP hydrolysis activity"/>
    <property type="evidence" value="ECO:0007669"/>
    <property type="project" value="InterPro"/>
</dbReference>
<accession>A0A853DHM3</accession>
<name>A0A853DHM3_9MICO</name>
<gene>
    <name evidence="10" type="ORF">HNR15_002412</name>
</gene>
<dbReference type="GO" id="GO:0005886">
    <property type="term" value="C:plasma membrane"/>
    <property type="evidence" value="ECO:0007669"/>
    <property type="project" value="UniProtKB-SubCell"/>
</dbReference>
<evidence type="ECO:0000256" key="5">
    <source>
        <dbReference type="ARBA" id="ARBA00022840"/>
    </source>
</evidence>
<dbReference type="FunFam" id="3.40.50.300:FF:000589">
    <property type="entry name" value="ABC transporter, ATP-binding subunit"/>
    <property type="match status" value="1"/>
</dbReference>
<dbReference type="PROSITE" id="PS00211">
    <property type="entry name" value="ABC_TRANSPORTER_1"/>
    <property type="match status" value="1"/>
</dbReference>
<dbReference type="AlphaFoldDB" id="A0A853DHM3"/>
<evidence type="ECO:0000256" key="4">
    <source>
        <dbReference type="ARBA" id="ARBA00022741"/>
    </source>
</evidence>
<dbReference type="InterPro" id="IPR050763">
    <property type="entry name" value="ABC_transporter_ATP-binding"/>
</dbReference>
<evidence type="ECO:0000256" key="8">
    <source>
        <dbReference type="ARBA" id="ARBA00023251"/>
    </source>
</evidence>
<dbReference type="Pfam" id="PF00005">
    <property type="entry name" value="ABC_tran"/>
    <property type="match status" value="1"/>
</dbReference>
<comment type="subcellular location">
    <subcellularLocation>
        <location evidence="1">Cell membrane</location>
        <topology evidence="1">Peripheral membrane protein</topology>
    </subcellularLocation>
</comment>